<name>A0ABW2TJ14_9PSEU</name>
<feature type="chain" id="PRO_5045063874" description="BNR repeat-like domain-containing protein" evidence="1">
    <location>
        <begin position="21"/>
        <end position="163"/>
    </location>
</feature>
<dbReference type="SUPFAM" id="SSF50939">
    <property type="entry name" value="Sialidases"/>
    <property type="match status" value="1"/>
</dbReference>
<keyword evidence="1" id="KW-0732">Signal</keyword>
<accession>A0ABW2TJ14</accession>
<evidence type="ECO:0000313" key="2">
    <source>
        <dbReference type="EMBL" id="MFC7613384.1"/>
    </source>
</evidence>
<evidence type="ECO:0000256" key="1">
    <source>
        <dbReference type="SAM" id="SignalP"/>
    </source>
</evidence>
<dbReference type="Gene3D" id="2.120.10.10">
    <property type="match status" value="1"/>
</dbReference>
<evidence type="ECO:0008006" key="4">
    <source>
        <dbReference type="Google" id="ProtNLM"/>
    </source>
</evidence>
<proteinExistence type="predicted"/>
<dbReference type="Proteomes" id="UP001596512">
    <property type="component" value="Unassembled WGS sequence"/>
</dbReference>
<comment type="caution">
    <text evidence="2">The sequence shown here is derived from an EMBL/GenBank/DDBJ whole genome shotgun (WGS) entry which is preliminary data.</text>
</comment>
<dbReference type="PANTHER" id="PTHR38792">
    <property type="entry name" value="BNR/ASP-BOX REPEAT DOMAIN PROTEIN (AFU_ORTHOLOGUE AFUA_7G06430)-RELATED"/>
    <property type="match status" value="1"/>
</dbReference>
<organism evidence="2 3">
    <name type="scientific">Actinokineospora soli</name>
    <dbReference type="NCBI Taxonomy" id="1048753"/>
    <lineage>
        <taxon>Bacteria</taxon>
        <taxon>Bacillati</taxon>
        <taxon>Actinomycetota</taxon>
        <taxon>Actinomycetes</taxon>
        <taxon>Pseudonocardiales</taxon>
        <taxon>Pseudonocardiaceae</taxon>
        <taxon>Actinokineospora</taxon>
    </lineage>
</organism>
<protein>
    <recommendedName>
        <fullName evidence="4">BNR repeat-like domain-containing protein</fullName>
    </recommendedName>
</protein>
<dbReference type="CDD" id="cd15482">
    <property type="entry name" value="Sialidase_non-viral"/>
    <property type="match status" value="1"/>
</dbReference>
<dbReference type="InterPro" id="IPR036278">
    <property type="entry name" value="Sialidase_sf"/>
</dbReference>
<dbReference type="EMBL" id="JBHTEY010000004">
    <property type="protein sequence ID" value="MFC7613384.1"/>
    <property type="molecule type" value="Genomic_DNA"/>
</dbReference>
<feature type="signal peptide" evidence="1">
    <location>
        <begin position="1"/>
        <end position="20"/>
    </location>
</feature>
<evidence type="ECO:0000313" key="3">
    <source>
        <dbReference type="Proteomes" id="UP001596512"/>
    </source>
</evidence>
<gene>
    <name evidence="2" type="ORF">ACFQV2_06980</name>
</gene>
<reference evidence="3" key="1">
    <citation type="journal article" date="2019" name="Int. J. Syst. Evol. Microbiol.">
        <title>The Global Catalogue of Microorganisms (GCM) 10K type strain sequencing project: providing services to taxonomists for standard genome sequencing and annotation.</title>
        <authorList>
            <consortium name="The Broad Institute Genomics Platform"/>
            <consortium name="The Broad Institute Genome Sequencing Center for Infectious Disease"/>
            <person name="Wu L."/>
            <person name="Ma J."/>
        </authorList>
    </citation>
    <scope>NUCLEOTIDE SEQUENCE [LARGE SCALE GENOMIC DNA]</scope>
    <source>
        <strain evidence="3">JCM 17695</strain>
    </source>
</reference>
<sequence length="163" mass="17124">MRKIPAIAAALLLVAPPAAASPDRKLLDDVGSSYPRVIRLEHSGAANGTVLATIGTRIDDHAVGLVYRSTDGGETFRKLSTVADPAGVSGQGACCATLYELPRRVGPLAEGTLLWATTAGMDAPKKSRRVKQRLWRSEDHGATWSYLSDIAVSPTTSPGGSRS</sequence>
<dbReference type="PANTHER" id="PTHR38792:SF3">
    <property type="entry name" value="BNR_ASP-BOX REPEAT DOMAIN PROTEIN (AFU_ORTHOLOGUE AFUA_7G06430)-RELATED"/>
    <property type="match status" value="1"/>
</dbReference>
<keyword evidence="3" id="KW-1185">Reference proteome</keyword>